<evidence type="ECO:0000259" key="1">
    <source>
        <dbReference type="PROSITE" id="PS50222"/>
    </source>
</evidence>
<keyword evidence="3" id="KW-1185">Reference proteome</keyword>
<feature type="domain" description="EF-hand" evidence="1">
    <location>
        <begin position="75"/>
        <end position="110"/>
    </location>
</feature>
<dbReference type="Proteomes" id="UP000008721">
    <property type="component" value="Chromosome"/>
</dbReference>
<dbReference type="PROSITE" id="PS50222">
    <property type="entry name" value="EF_HAND_2"/>
    <property type="match status" value="2"/>
</dbReference>
<dbReference type="SMART" id="SM00054">
    <property type="entry name" value="EFh"/>
    <property type="match status" value="2"/>
</dbReference>
<gene>
    <name evidence="2" type="ordered locus">Sulku_1037</name>
</gene>
<dbReference type="InterPro" id="IPR011992">
    <property type="entry name" value="EF-hand-dom_pair"/>
</dbReference>
<dbReference type="GO" id="GO:0005509">
    <property type="term" value="F:calcium ion binding"/>
    <property type="evidence" value="ECO:0007669"/>
    <property type="project" value="InterPro"/>
</dbReference>
<feature type="domain" description="EF-hand" evidence="1">
    <location>
        <begin position="37"/>
        <end position="72"/>
    </location>
</feature>
<dbReference type="InterPro" id="IPR002048">
    <property type="entry name" value="EF_hand_dom"/>
</dbReference>
<dbReference type="HOGENOM" id="CLU_1081532_0_0_7"/>
<evidence type="ECO:0000313" key="3">
    <source>
        <dbReference type="Proteomes" id="UP000008721"/>
    </source>
</evidence>
<dbReference type="SUPFAM" id="SSF47473">
    <property type="entry name" value="EF-hand"/>
    <property type="match status" value="1"/>
</dbReference>
<name>E4U330_SULKY</name>
<evidence type="ECO:0000313" key="2">
    <source>
        <dbReference type="EMBL" id="ADR33700.1"/>
    </source>
</evidence>
<dbReference type="Pfam" id="PF13499">
    <property type="entry name" value="EF-hand_7"/>
    <property type="match status" value="1"/>
</dbReference>
<dbReference type="InterPro" id="IPR018247">
    <property type="entry name" value="EF_Hand_1_Ca_BS"/>
</dbReference>
<dbReference type="EMBL" id="CP002355">
    <property type="protein sequence ID" value="ADR33700.1"/>
    <property type="molecule type" value="Genomic_DNA"/>
</dbReference>
<dbReference type="Gene3D" id="1.10.238.10">
    <property type="entry name" value="EF-hand"/>
    <property type="match status" value="1"/>
</dbReference>
<dbReference type="CDD" id="cd00051">
    <property type="entry name" value="EFh"/>
    <property type="match status" value="1"/>
</dbReference>
<dbReference type="AlphaFoldDB" id="E4U330"/>
<dbReference type="PROSITE" id="PS00018">
    <property type="entry name" value="EF_HAND_1"/>
    <property type="match status" value="2"/>
</dbReference>
<reference evidence="2 3" key="1">
    <citation type="journal article" date="2012" name="Stand. Genomic Sci.">
        <title>Complete genome sequence of the sulfur compounds oxidizing chemolithoautotroph Sulfuricurvum kujiense type strain (YK-1(T)).</title>
        <authorList>
            <person name="Han C."/>
            <person name="Kotsyurbenko O."/>
            <person name="Chertkov O."/>
            <person name="Held B."/>
            <person name="Lapidus A."/>
            <person name="Nolan M."/>
            <person name="Lucas S."/>
            <person name="Hammon N."/>
            <person name="Deshpande S."/>
            <person name="Cheng J.F."/>
            <person name="Tapia R."/>
            <person name="Goodwin L.A."/>
            <person name="Pitluck S."/>
            <person name="Liolios K."/>
            <person name="Pagani I."/>
            <person name="Ivanova N."/>
            <person name="Mavromatis K."/>
            <person name="Mikhailova N."/>
            <person name="Pati A."/>
            <person name="Chen A."/>
            <person name="Palaniappan K."/>
            <person name="Land M."/>
            <person name="Hauser L."/>
            <person name="Chang Y.J."/>
            <person name="Jeffries C.D."/>
            <person name="Brambilla E.M."/>
            <person name="Rohde M."/>
            <person name="Spring S."/>
            <person name="Sikorski J."/>
            <person name="Goker M."/>
            <person name="Woyke T."/>
            <person name="Bristow J."/>
            <person name="Eisen J.A."/>
            <person name="Markowitz V."/>
            <person name="Hugenholtz P."/>
            <person name="Kyrpides N.C."/>
            <person name="Klenk H.P."/>
            <person name="Detter J.C."/>
        </authorList>
    </citation>
    <scope>NUCLEOTIDE SEQUENCE [LARGE SCALE GENOMIC DNA]</scope>
    <source>
        <strain evidence="3">ATCC BAA-921 / DSM 16994 / JCM 11577 / YK-1</strain>
    </source>
</reference>
<organism evidence="2 3">
    <name type="scientific">Sulfuricurvum kujiense (strain ATCC BAA-921 / DSM 16994 / JCM 11577 / YK-1)</name>
    <dbReference type="NCBI Taxonomy" id="709032"/>
    <lineage>
        <taxon>Bacteria</taxon>
        <taxon>Pseudomonadati</taxon>
        <taxon>Campylobacterota</taxon>
        <taxon>Epsilonproteobacteria</taxon>
        <taxon>Campylobacterales</taxon>
        <taxon>Sulfurimonadaceae</taxon>
        <taxon>Sulfuricurvum</taxon>
    </lineage>
</organism>
<dbReference type="STRING" id="709032.Sulku_1037"/>
<dbReference type="RefSeq" id="WP_013459897.1">
    <property type="nucleotide sequence ID" value="NC_014762.1"/>
</dbReference>
<accession>E4U330</accession>
<protein>
    <submittedName>
        <fullName evidence="2">EF-Hand, Calmodulin</fullName>
    </submittedName>
</protein>
<proteinExistence type="predicted"/>
<sequence length="257" mass="27832">MTINGGAGWAVSSQSYGNTVQRQSGACGTASTDYTSMLQKASDTLMSTSDTDKSGTIDKAEFRQAAQALTEKTGKTYNDADTVFNSIDINTDGAISSDELMKALQQSQKKHAHDGFHRLKTEALDTTAQSTLSDTTQSTLEESLFSKVQTVPAQKVTEEHSKNTSTGNKNSVSIFTIIYQMKQMTVDAQAYKDASTKAGALGKAYIDGPMNAENAEALNKANADVVTYSLALHKDSQLLTKYRETYFHLSRSNTKNT</sequence>
<dbReference type="KEGG" id="sku:Sulku_1037"/>